<evidence type="ECO:0000313" key="2">
    <source>
        <dbReference type="EMBL" id="PIR68478.1"/>
    </source>
</evidence>
<gene>
    <name evidence="2" type="ORF">COU49_00875</name>
</gene>
<reference evidence="3" key="1">
    <citation type="submission" date="2017-09" db="EMBL/GenBank/DDBJ databases">
        <title>Depth-based differentiation of microbial function through sediment-hosted aquifers and enrichment of novel symbionts in the deep terrestrial subsurface.</title>
        <authorList>
            <person name="Probst A.J."/>
            <person name="Ladd B."/>
            <person name="Jarett J.K."/>
            <person name="Geller-Mcgrath D.E."/>
            <person name="Sieber C.M.K."/>
            <person name="Emerson J.B."/>
            <person name="Anantharaman K."/>
            <person name="Thomas B.C."/>
            <person name="Malmstrom R."/>
            <person name="Stieglmeier M."/>
            <person name="Klingl A."/>
            <person name="Woyke T."/>
            <person name="Ryan C.M."/>
            <person name="Banfield J.F."/>
        </authorList>
    </citation>
    <scope>NUCLEOTIDE SEQUENCE [LARGE SCALE GENOMIC DNA]</scope>
</reference>
<dbReference type="InterPro" id="IPR051161">
    <property type="entry name" value="Mannose-6P_isomerase_type2"/>
</dbReference>
<dbReference type="GO" id="GO:0004475">
    <property type="term" value="F:mannose-1-phosphate guanylyltransferase (GTP) activity"/>
    <property type="evidence" value="ECO:0007669"/>
    <property type="project" value="TreeGrafter"/>
</dbReference>
<dbReference type="Pfam" id="PF01050">
    <property type="entry name" value="MannoseP_isomer"/>
    <property type="match status" value="1"/>
</dbReference>
<dbReference type="InterPro" id="IPR001538">
    <property type="entry name" value="Man6P_isomerase-2_C"/>
</dbReference>
<dbReference type="GO" id="GO:0005976">
    <property type="term" value="P:polysaccharide metabolic process"/>
    <property type="evidence" value="ECO:0007669"/>
    <property type="project" value="InterPro"/>
</dbReference>
<accession>A0A2H0TBU0</accession>
<dbReference type="GO" id="GO:0016853">
    <property type="term" value="F:isomerase activity"/>
    <property type="evidence" value="ECO:0007669"/>
    <property type="project" value="UniProtKB-KW"/>
</dbReference>
<feature type="domain" description="Mannose-6-phosphate isomerase type II C-terminal" evidence="1">
    <location>
        <begin position="11"/>
        <end position="114"/>
    </location>
</feature>
<dbReference type="PANTHER" id="PTHR46390:SF1">
    <property type="entry name" value="MANNOSE-1-PHOSPHATE GUANYLYLTRANSFERASE"/>
    <property type="match status" value="1"/>
</dbReference>
<dbReference type="InterPro" id="IPR011051">
    <property type="entry name" value="RmlC_Cupin_sf"/>
</dbReference>
<name>A0A2H0TBU0_9BACT</name>
<dbReference type="GO" id="GO:0009298">
    <property type="term" value="P:GDP-mannose biosynthetic process"/>
    <property type="evidence" value="ECO:0007669"/>
    <property type="project" value="TreeGrafter"/>
</dbReference>
<dbReference type="Proteomes" id="UP000230094">
    <property type="component" value="Unassembled WGS sequence"/>
</dbReference>
<proteinExistence type="predicted"/>
<dbReference type="InterPro" id="IPR014710">
    <property type="entry name" value="RmlC-like_jellyroll"/>
</dbReference>
<evidence type="ECO:0000313" key="3">
    <source>
        <dbReference type="Proteomes" id="UP000230094"/>
    </source>
</evidence>
<dbReference type="SUPFAM" id="SSF51182">
    <property type="entry name" value="RmlC-like cupins"/>
    <property type="match status" value="1"/>
</dbReference>
<organism evidence="2 3">
    <name type="scientific">Candidatus Nomurabacteria bacterium CG10_big_fil_rev_8_21_14_0_10_35_16</name>
    <dbReference type="NCBI Taxonomy" id="1974731"/>
    <lineage>
        <taxon>Bacteria</taxon>
        <taxon>Candidatus Nomuraibacteriota</taxon>
    </lineage>
</organism>
<protein>
    <submittedName>
        <fullName evidence="2">Mannose-6-phosphate isomerase</fullName>
    </submittedName>
</protein>
<dbReference type="EMBL" id="PFCQ01000004">
    <property type="protein sequence ID" value="PIR68478.1"/>
    <property type="molecule type" value="Genomic_DNA"/>
</dbReference>
<evidence type="ECO:0000259" key="1">
    <source>
        <dbReference type="Pfam" id="PF01050"/>
    </source>
</evidence>
<dbReference type="AlphaFoldDB" id="A0A2H0TBU0"/>
<comment type="caution">
    <text evidence="2">The sequence shown here is derived from an EMBL/GenBank/DDBJ whole genome shotgun (WGS) entry which is preliminary data.</text>
</comment>
<dbReference type="PANTHER" id="PTHR46390">
    <property type="entry name" value="MANNOSE-1-PHOSPHATE GUANYLYLTRANSFERASE"/>
    <property type="match status" value="1"/>
</dbReference>
<dbReference type="Gene3D" id="2.60.120.10">
    <property type="entry name" value="Jelly Rolls"/>
    <property type="match status" value="1"/>
</dbReference>
<keyword evidence="2" id="KW-0413">Isomerase</keyword>
<dbReference type="CDD" id="cd02213">
    <property type="entry name" value="cupin_PMI_typeII_C"/>
    <property type="match status" value="1"/>
</dbReference>
<sequence length="120" mass="14091">MNNKKVVEIYKEERPWGNFERFTQNKVSTVKIITVKPGEKLSLQYHKQRNEFWKILSGKGEITIDEEVKEVNPGDEFHIPIGVEHRLEGRGEGLVFLEISFGHFDESDEVRLEDKYGREN</sequence>